<dbReference type="RefSeq" id="WP_088985091.1">
    <property type="nucleotide sequence ID" value="NZ_LT607413.1"/>
</dbReference>
<dbReference type="InParanoid" id="A0A1C5A9S6"/>
<dbReference type="OrthoDB" id="3402156at2"/>
<organism evidence="2 3">
    <name type="scientific">Micromonospora echinospora</name>
    <name type="common">Micromonospora purpurea</name>
    <dbReference type="NCBI Taxonomy" id="1877"/>
    <lineage>
        <taxon>Bacteria</taxon>
        <taxon>Bacillati</taxon>
        <taxon>Actinomycetota</taxon>
        <taxon>Actinomycetes</taxon>
        <taxon>Micromonosporales</taxon>
        <taxon>Micromonosporaceae</taxon>
        <taxon>Micromonospora</taxon>
    </lineage>
</organism>
<dbReference type="AlphaFoldDB" id="A0A1C5A9S6"/>
<name>A0A1C5A9S6_MICEC</name>
<dbReference type="InterPro" id="IPR006311">
    <property type="entry name" value="TAT_signal"/>
</dbReference>
<feature type="signal peptide" evidence="1">
    <location>
        <begin position="1"/>
        <end position="38"/>
    </location>
</feature>
<protein>
    <recommendedName>
        <fullName evidence="4">Secreted protein</fullName>
    </recommendedName>
</protein>
<reference evidence="3" key="1">
    <citation type="submission" date="2016-06" db="EMBL/GenBank/DDBJ databases">
        <authorList>
            <person name="Varghese N."/>
            <person name="Submissions Spin"/>
        </authorList>
    </citation>
    <scope>NUCLEOTIDE SEQUENCE [LARGE SCALE GENOMIC DNA]</scope>
    <source>
        <strain evidence="3">DSM 43816</strain>
    </source>
</reference>
<accession>A0A1C5A9S6</accession>
<feature type="chain" id="PRO_5008711035" description="Secreted protein" evidence="1">
    <location>
        <begin position="39"/>
        <end position="306"/>
    </location>
</feature>
<gene>
    <name evidence="2" type="ORF">GA0070618_6597</name>
</gene>
<dbReference type="EMBL" id="LT607413">
    <property type="protein sequence ID" value="SCF41977.1"/>
    <property type="molecule type" value="Genomic_DNA"/>
</dbReference>
<dbReference type="Proteomes" id="UP000198253">
    <property type="component" value="Chromosome I"/>
</dbReference>
<evidence type="ECO:0008006" key="4">
    <source>
        <dbReference type="Google" id="ProtNLM"/>
    </source>
</evidence>
<keyword evidence="3" id="KW-1185">Reference proteome</keyword>
<keyword evidence="1" id="KW-0732">Signal</keyword>
<sequence length="306" mass="32143">MTAKPDAGRASVSRRRLLLGGAAGAALAGLSVAAPAKAAPAPATRPAPVDIVIHPDSFTAPGQLRGGAVTFRVSTPEPGGRSLLLIRLRSGVSVDRYLTALAATSAYDPAERAAAERELVACAENLGGAVVTPDSRVSFTQFLLPGTYHLVNFDYTSATAVPQVKPLTVTGLGVPRFPDVDDYVLHRERNDSVSFLVPSRKLKATGEHLVVNTTRHNNEAVLSRLAPGATAEDVAAYFEAIKNGQWPSESPVTTMPIGLAPLSAGKQAIVRTELTPGAYLLYSYATNATTGHPRAVEGLYRLITLV</sequence>
<evidence type="ECO:0000313" key="3">
    <source>
        <dbReference type="Proteomes" id="UP000198253"/>
    </source>
</evidence>
<dbReference type="PROSITE" id="PS51318">
    <property type="entry name" value="TAT"/>
    <property type="match status" value="1"/>
</dbReference>
<evidence type="ECO:0000256" key="1">
    <source>
        <dbReference type="SAM" id="SignalP"/>
    </source>
</evidence>
<proteinExistence type="predicted"/>
<evidence type="ECO:0000313" key="2">
    <source>
        <dbReference type="EMBL" id="SCF41977.1"/>
    </source>
</evidence>